<accession>A0A2P5CGT2</accession>
<evidence type="ECO:0000313" key="2">
    <source>
        <dbReference type="EMBL" id="PON60259.1"/>
    </source>
</evidence>
<evidence type="ECO:0000256" key="1">
    <source>
        <dbReference type="SAM" id="MobiDB-lite"/>
    </source>
</evidence>
<gene>
    <name evidence="2" type="ORF">PanWU01x14_154310</name>
</gene>
<reference evidence="3" key="1">
    <citation type="submission" date="2016-06" db="EMBL/GenBank/DDBJ databases">
        <title>Parallel loss of symbiosis genes in relatives of nitrogen-fixing non-legume Parasponia.</title>
        <authorList>
            <person name="Van Velzen R."/>
            <person name="Holmer R."/>
            <person name="Bu F."/>
            <person name="Rutten L."/>
            <person name="Van Zeijl A."/>
            <person name="Liu W."/>
            <person name="Santuari L."/>
            <person name="Cao Q."/>
            <person name="Sharma T."/>
            <person name="Shen D."/>
            <person name="Roswanjaya Y."/>
            <person name="Wardhani T."/>
            <person name="Kalhor M.S."/>
            <person name="Jansen J."/>
            <person name="Van den Hoogen J."/>
            <person name="Gungor B."/>
            <person name="Hartog M."/>
            <person name="Hontelez J."/>
            <person name="Verver J."/>
            <person name="Yang W.-C."/>
            <person name="Schijlen E."/>
            <person name="Repin R."/>
            <person name="Schilthuizen M."/>
            <person name="Schranz E."/>
            <person name="Heidstra R."/>
            <person name="Miyata K."/>
            <person name="Fedorova E."/>
            <person name="Kohlen W."/>
            <person name="Bisseling T."/>
            <person name="Smit S."/>
            <person name="Geurts R."/>
        </authorList>
    </citation>
    <scope>NUCLEOTIDE SEQUENCE [LARGE SCALE GENOMIC DNA]</scope>
    <source>
        <strain evidence="3">cv. WU1-14</strain>
    </source>
</reference>
<dbReference type="Proteomes" id="UP000237105">
    <property type="component" value="Unassembled WGS sequence"/>
</dbReference>
<sequence length="128" mass="14374">MNRGKMNQEAIFQVSLLPSNSNENQPLDEREIKSCLAYFSIFYVCSKIYVPTKVFPFPPPFYQLSHLRPPLMSLRLRLLPERPNNTLPCRRSRLANDKSPLPPPTSSPWPSSLSSSGSEDSAPPTGVV</sequence>
<name>A0A2P5CGT2_PARAD</name>
<keyword evidence="3" id="KW-1185">Reference proteome</keyword>
<comment type="caution">
    <text evidence="2">The sequence shown here is derived from an EMBL/GenBank/DDBJ whole genome shotgun (WGS) entry which is preliminary data.</text>
</comment>
<feature type="region of interest" description="Disordered" evidence="1">
    <location>
        <begin position="82"/>
        <end position="128"/>
    </location>
</feature>
<feature type="compositionally biased region" description="Low complexity" evidence="1">
    <location>
        <begin position="108"/>
        <end position="128"/>
    </location>
</feature>
<organism evidence="2 3">
    <name type="scientific">Parasponia andersonii</name>
    <name type="common">Sponia andersonii</name>
    <dbReference type="NCBI Taxonomy" id="3476"/>
    <lineage>
        <taxon>Eukaryota</taxon>
        <taxon>Viridiplantae</taxon>
        <taxon>Streptophyta</taxon>
        <taxon>Embryophyta</taxon>
        <taxon>Tracheophyta</taxon>
        <taxon>Spermatophyta</taxon>
        <taxon>Magnoliopsida</taxon>
        <taxon>eudicotyledons</taxon>
        <taxon>Gunneridae</taxon>
        <taxon>Pentapetalae</taxon>
        <taxon>rosids</taxon>
        <taxon>fabids</taxon>
        <taxon>Rosales</taxon>
        <taxon>Cannabaceae</taxon>
        <taxon>Parasponia</taxon>
    </lineage>
</organism>
<evidence type="ECO:0000313" key="3">
    <source>
        <dbReference type="Proteomes" id="UP000237105"/>
    </source>
</evidence>
<dbReference type="EMBL" id="JXTB01000132">
    <property type="protein sequence ID" value="PON60259.1"/>
    <property type="molecule type" value="Genomic_DNA"/>
</dbReference>
<dbReference type="AlphaFoldDB" id="A0A2P5CGT2"/>
<proteinExistence type="predicted"/>
<protein>
    <submittedName>
        <fullName evidence="2">Uncharacterized protein</fullName>
    </submittedName>
</protein>